<dbReference type="Proteomes" id="UP000007797">
    <property type="component" value="Unassembled WGS sequence"/>
</dbReference>
<name>F4Q0A1_CACFS</name>
<protein>
    <submittedName>
        <fullName evidence="1">Uncharacterized protein</fullName>
    </submittedName>
</protein>
<organism evidence="1 2">
    <name type="scientific">Cavenderia fasciculata</name>
    <name type="common">Slime mold</name>
    <name type="synonym">Dictyostelium fasciculatum</name>
    <dbReference type="NCBI Taxonomy" id="261658"/>
    <lineage>
        <taxon>Eukaryota</taxon>
        <taxon>Amoebozoa</taxon>
        <taxon>Evosea</taxon>
        <taxon>Eumycetozoa</taxon>
        <taxon>Dictyostelia</taxon>
        <taxon>Acytosteliales</taxon>
        <taxon>Cavenderiaceae</taxon>
        <taxon>Cavenderia</taxon>
    </lineage>
</organism>
<reference evidence="2" key="1">
    <citation type="journal article" date="2011" name="Genome Res.">
        <title>Phylogeny-wide analysis of social amoeba genomes highlights ancient origins for complex intercellular communication.</title>
        <authorList>
            <person name="Heidel A.J."/>
            <person name="Lawal H.M."/>
            <person name="Felder M."/>
            <person name="Schilde C."/>
            <person name="Helps N.R."/>
            <person name="Tunggal B."/>
            <person name="Rivero F."/>
            <person name="John U."/>
            <person name="Schleicher M."/>
            <person name="Eichinger L."/>
            <person name="Platzer M."/>
            <person name="Noegel A.A."/>
            <person name="Schaap P."/>
            <person name="Gloeckner G."/>
        </authorList>
    </citation>
    <scope>NUCLEOTIDE SEQUENCE [LARGE SCALE GENOMIC DNA]</scope>
    <source>
        <strain evidence="2">SH3</strain>
    </source>
</reference>
<gene>
    <name evidence="1" type="ORF">DFA_03739</name>
</gene>
<dbReference type="KEGG" id="dfa:DFA_03739"/>
<proteinExistence type="predicted"/>
<dbReference type="AlphaFoldDB" id="F4Q0A1"/>
<evidence type="ECO:0000313" key="1">
    <source>
        <dbReference type="EMBL" id="EGG18252.1"/>
    </source>
</evidence>
<keyword evidence="2" id="KW-1185">Reference proteome</keyword>
<evidence type="ECO:0000313" key="2">
    <source>
        <dbReference type="Proteomes" id="UP000007797"/>
    </source>
</evidence>
<dbReference type="EMBL" id="GL883018">
    <property type="protein sequence ID" value="EGG18252.1"/>
    <property type="molecule type" value="Genomic_DNA"/>
</dbReference>
<accession>F4Q0A1</accession>
<sequence length="24" mass="2783">MSAIFESGDEYELDPTTYFQSSKH</sequence>